<dbReference type="PANTHER" id="PTHR48111:SF1">
    <property type="entry name" value="TWO-COMPONENT RESPONSE REGULATOR ORR33"/>
    <property type="match status" value="1"/>
</dbReference>
<evidence type="ECO:0000256" key="3">
    <source>
        <dbReference type="ARBA" id="ARBA00023015"/>
    </source>
</evidence>
<dbReference type="SUPFAM" id="SSF46894">
    <property type="entry name" value="C-terminal effector domain of the bipartite response regulators"/>
    <property type="match status" value="1"/>
</dbReference>
<dbReference type="Gene3D" id="1.10.10.10">
    <property type="entry name" value="Winged helix-like DNA-binding domain superfamily/Winged helix DNA-binding domain"/>
    <property type="match status" value="1"/>
</dbReference>
<dbReference type="InterPro" id="IPR039420">
    <property type="entry name" value="WalR-like"/>
</dbReference>
<accession>A0ABN1KGG1</accession>
<evidence type="ECO:0000256" key="6">
    <source>
        <dbReference type="PROSITE-ProRule" id="PRU00169"/>
    </source>
</evidence>
<sequence length="232" mass="25809">MRGFLLEDDPQHAAHLIDCLAATGIEISHFSTASAFFKGLAEATPQMIVLDWWLPDLNGFEVLRKVREHFGLRIPIVMLTSVDSEDLIVSALEAGADDFLTKPVARPILRARLQALARRITQVPVAYRGRLTFGSFCLDYAGQSVVDVDAPEERFVLTPREFDLIWLLMNNPDRFIPRAELLAAVWGKASEVATHTLAQHVHAVRKKLGLARRGIRLVAVYGSGYRLELPAG</sequence>
<keyword evidence="3" id="KW-0805">Transcription regulation</keyword>
<protein>
    <submittedName>
        <fullName evidence="10">Response regulator transcription factor</fullName>
    </submittedName>
</protein>
<keyword evidence="4 7" id="KW-0238">DNA-binding</keyword>
<dbReference type="Pfam" id="PF00072">
    <property type="entry name" value="Response_reg"/>
    <property type="match status" value="1"/>
</dbReference>
<dbReference type="Gene3D" id="3.40.50.2300">
    <property type="match status" value="1"/>
</dbReference>
<dbReference type="InterPro" id="IPR001867">
    <property type="entry name" value="OmpR/PhoB-type_DNA-bd"/>
</dbReference>
<evidence type="ECO:0000259" key="9">
    <source>
        <dbReference type="PROSITE" id="PS51755"/>
    </source>
</evidence>
<keyword evidence="2" id="KW-0902">Two-component regulatory system</keyword>
<dbReference type="InterPro" id="IPR036388">
    <property type="entry name" value="WH-like_DNA-bd_sf"/>
</dbReference>
<dbReference type="RefSeq" id="WP_141287834.1">
    <property type="nucleotide sequence ID" value="NZ_BAAAEW010000042.1"/>
</dbReference>
<feature type="DNA-binding region" description="OmpR/PhoB-type" evidence="7">
    <location>
        <begin position="128"/>
        <end position="229"/>
    </location>
</feature>
<evidence type="ECO:0000313" key="11">
    <source>
        <dbReference type="Proteomes" id="UP001500279"/>
    </source>
</evidence>
<organism evidence="10 11">
    <name type="scientific">Ideonella azotifigens</name>
    <dbReference type="NCBI Taxonomy" id="513160"/>
    <lineage>
        <taxon>Bacteria</taxon>
        <taxon>Pseudomonadati</taxon>
        <taxon>Pseudomonadota</taxon>
        <taxon>Betaproteobacteria</taxon>
        <taxon>Burkholderiales</taxon>
        <taxon>Sphaerotilaceae</taxon>
        <taxon>Ideonella</taxon>
    </lineage>
</organism>
<keyword evidence="11" id="KW-1185">Reference proteome</keyword>
<dbReference type="EMBL" id="BAAAEW010000042">
    <property type="protein sequence ID" value="GAA0766000.1"/>
    <property type="molecule type" value="Genomic_DNA"/>
</dbReference>
<keyword evidence="5" id="KW-0804">Transcription</keyword>
<feature type="domain" description="OmpR/PhoB-type" evidence="9">
    <location>
        <begin position="128"/>
        <end position="229"/>
    </location>
</feature>
<dbReference type="SMART" id="SM00448">
    <property type="entry name" value="REC"/>
    <property type="match status" value="1"/>
</dbReference>
<gene>
    <name evidence="10" type="ORF">GCM10009107_53680</name>
</gene>
<dbReference type="SUPFAM" id="SSF52172">
    <property type="entry name" value="CheY-like"/>
    <property type="match status" value="1"/>
</dbReference>
<proteinExistence type="predicted"/>
<feature type="modified residue" description="4-aspartylphosphate" evidence="6">
    <location>
        <position position="51"/>
    </location>
</feature>
<evidence type="ECO:0000256" key="4">
    <source>
        <dbReference type="ARBA" id="ARBA00023125"/>
    </source>
</evidence>
<dbReference type="Proteomes" id="UP001500279">
    <property type="component" value="Unassembled WGS sequence"/>
</dbReference>
<feature type="domain" description="Response regulatory" evidence="8">
    <location>
        <begin position="2"/>
        <end position="117"/>
    </location>
</feature>
<dbReference type="PROSITE" id="PS50110">
    <property type="entry name" value="RESPONSE_REGULATORY"/>
    <property type="match status" value="1"/>
</dbReference>
<reference evidence="10 11" key="1">
    <citation type="journal article" date="2019" name="Int. J. Syst. Evol. Microbiol.">
        <title>The Global Catalogue of Microorganisms (GCM) 10K type strain sequencing project: providing services to taxonomists for standard genome sequencing and annotation.</title>
        <authorList>
            <consortium name="The Broad Institute Genomics Platform"/>
            <consortium name="The Broad Institute Genome Sequencing Center for Infectious Disease"/>
            <person name="Wu L."/>
            <person name="Ma J."/>
        </authorList>
    </citation>
    <scope>NUCLEOTIDE SEQUENCE [LARGE SCALE GENOMIC DNA]</scope>
    <source>
        <strain evidence="10 11">JCM 15503</strain>
    </source>
</reference>
<evidence type="ECO:0000256" key="2">
    <source>
        <dbReference type="ARBA" id="ARBA00023012"/>
    </source>
</evidence>
<dbReference type="SMART" id="SM00862">
    <property type="entry name" value="Trans_reg_C"/>
    <property type="match status" value="1"/>
</dbReference>
<name>A0ABN1KGG1_9BURK</name>
<dbReference type="InterPro" id="IPR011006">
    <property type="entry name" value="CheY-like_superfamily"/>
</dbReference>
<evidence type="ECO:0000313" key="10">
    <source>
        <dbReference type="EMBL" id="GAA0766000.1"/>
    </source>
</evidence>
<dbReference type="Pfam" id="PF00486">
    <property type="entry name" value="Trans_reg_C"/>
    <property type="match status" value="1"/>
</dbReference>
<dbReference type="CDD" id="cd17574">
    <property type="entry name" value="REC_OmpR"/>
    <property type="match status" value="1"/>
</dbReference>
<evidence type="ECO:0000256" key="1">
    <source>
        <dbReference type="ARBA" id="ARBA00022553"/>
    </source>
</evidence>
<evidence type="ECO:0000259" key="8">
    <source>
        <dbReference type="PROSITE" id="PS50110"/>
    </source>
</evidence>
<dbReference type="InterPro" id="IPR001789">
    <property type="entry name" value="Sig_transdc_resp-reg_receiver"/>
</dbReference>
<dbReference type="PROSITE" id="PS51755">
    <property type="entry name" value="OMPR_PHOB"/>
    <property type="match status" value="1"/>
</dbReference>
<evidence type="ECO:0000256" key="5">
    <source>
        <dbReference type="ARBA" id="ARBA00023163"/>
    </source>
</evidence>
<dbReference type="InterPro" id="IPR016032">
    <property type="entry name" value="Sig_transdc_resp-reg_C-effctor"/>
</dbReference>
<dbReference type="CDD" id="cd00383">
    <property type="entry name" value="trans_reg_C"/>
    <property type="match status" value="1"/>
</dbReference>
<dbReference type="PANTHER" id="PTHR48111">
    <property type="entry name" value="REGULATOR OF RPOS"/>
    <property type="match status" value="1"/>
</dbReference>
<comment type="caution">
    <text evidence="10">The sequence shown here is derived from an EMBL/GenBank/DDBJ whole genome shotgun (WGS) entry which is preliminary data.</text>
</comment>
<keyword evidence="1 6" id="KW-0597">Phosphoprotein</keyword>
<evidence type="ECO:0000256" key="7">
    <source>
        <dbReference type="PROSITE-ProRule" id="PRU01091"/>
    </source>
</evidence>